<keyword evidence="2" id="KW-1185">Reference proteome</keyword>
<gene>
    <name evidence="1" type="ORF">H7U36_06225</name>
</gene>
<sequence length="436" mass="50023">MFEGTRKKVFWMTDAIQHSAVRKQYEDILNIQKQEGNSLNIYLRKILEYAICNVPFYEQISTPELHKFPVMSKITYKEQGQRCRSREYLENKKLYIASTSGSTGTPLIVYQDANKKARMRADLIAAHEAVGWNLGDHYIFIRNWVSNYKQSTLKNIAQNVVNISVTEFGEEKKEWLCLHLQKKTGSIIFGYASSVCDFLNYIRKKKINARELKVKLIICDSDELTSVNRKLLEEAFGCIVINRYDNEENGLLAISSPYKDTLMVNYPSIYVELLKLDSDEHVEPGEMGRVVVTDLFNRAMPLIRYDIGDLAISPDPAGKIRTFSSLNGRRADCIYSTDGKIISAVAISSITEIFDTIMRYQLIQISKTCFEFHYIGEISERNMLELSNRLHTALGSKAEIRYIEEYNIPLEKSGKAKTIVNAVKKEKNRNGESYSI</sequence>
<reference evidence="1 2" key="1">
    <citation type="journal article" date="2021" name="Sci. Rep.">
        <title>The distribution of antibiotic resistance genes in chicken gut microbiota commensals.</title>
        <authorList>
            <person name="Juricova H."/>
            <person name="Matiasovicova J."/>
            <person name="Kubasova T."/>
            <person name="Cejkova D."/>
            <person name="Rychlik I."/>
        </authorList>
    </citation>
    <scope>NUCLEOTIDE SEQUENCE [LARGE SCALE GENOMIC DNA]</scope>
    <source>
        <strain evidence="1 2">An773</strain>
    </source>
</reference>
<name>A0ABS2E7T7_9FIRM</name>
<organism evidence="1 2">
    <name type="scientific">Faecalicatena fissicatena</name>
    <dbReference type="NCBI Taxonomy" id="290055"/>
    <lineage>
        <taxon>Bacteria</taxon>
        <taxon>Bacillati</taxon>
        <taxon>Bacillota</taxon>
        <taxon>Clostridia</taxon>
        <taxon>Lachnospirales</taxon>
        <taxon>Lachnospiraceae</taxon>
        <taxon>Faecalicatena</taxon>
    </lineage>
</organism>
<dbReference type="InterPro" id="IPR053158">
    <property type="entry name" value="CapK_Type1_Caps_Biosynth"/>
</dbReference>
<dbReference type="PANTHER" id="PTHR36932:SF1">
    <property type="entry name" value="CAPSULAR POLYSACCHARIDE BIOSYNTHESIS PROTEIN"/>
    <property type="match status" value="1"/>
</dbReference>
<protein>
    <submittedName>
        <fullName evidence="1">Phenylacetate--CoA ligase family protein</fullName>
    </submittedName>
</protein>
<dbReference type="Gene3D" id="3.40.50.12780">
    <property type="entry name" value="N-terminal domain of ligase-like"/>
    <property type="match status" value="1"/>
</dbReference>
<comment type="caution">
    <text evidence="1">The sequence shown here is derived from an EMBL/GenBank/DDBJ whole genome shotgun (WGS) entry which is preliminary data.</text>
</comment>
<dbReference type="InterPro" id="IPR042099">
    <property type="entry name" value="ANL_N_sf"/>
</dbReference>
<dbReference type="PANTHER" id="PTHR36932">
    <property type="entry name" value="CAPSULAR POLYSACCHARIDE BIOSYNTHESIS PROTEIN"/>
    <property type="match status" value="1"/>
</dbReference>
<dbReference type="EMBL" id="JACLYY010000005">
    <property type="protein sequence ID" value="MBM6737706.1"/>
    <property type="molecule type" value="Genomic_DNA"/>
</dbReference>
<dbReference type="Proteomes" id="UP000716906">
    <property type="component" value="Unassembled WGS sequence"/>
</dbReference>
<accession>A0ABS2E7T7</accession>
<proteinExistence type="predicted"/>
<dbReference type="SUPFAM" id="SSF56801">
    <property type="entry name" value="Acetyl-CoA synthetase-like"/>
    <property type="match status" value="1"/>
</dbReference>
<evidence type="ECO:0000313" key="1">
    <source>
        <dbReference type="EMBL" id="MBM6737706.1"/>
    </source>
</evidence>
<evidence type="ECO:0000313" key="2">
    <source>
        <dbReference type="Proteomes" id="UP000716906"/>
    </source>
</evidence>
<keyword evidence="1" id="KW-0436">Ligase</keyword>
<dbReference type="GO" id="GO:0016874">
    <property type="term" value="F:ligase activity"/>
    <property type="evidence" value="ECO:0007669"/>
    <property type="project" value="UniProtKB-KW"/>
</dbReference>